<organism evidence="2 3">
    <name type="scientific">Pleomassaria siparia CBS 279.74</name>
    <dbReference type="NCBI Taxonomy" id="1314801"/>
    <lineage>
        <taxon>Eukaryota</taxon>
        <taxon>Fungi</taxon>
        <taxon>Dikarya</taxon>
        <taxon>Ascomycota</taxon>
        <taxon>Pezizomycotina</taxon>
        <taxon>Dothideomycetes</taxon>
        <taxon>Pleosporomycetidae</taxon>
        <taxon>Pleosporales</taxon>
        <taxon>Pleomassariaceae</taxon>
        <taxon>Pleomassaria</taxon>
    </lineage>
</organism>
<reference evidence="2" key="1">
    <citation type="journal article" date="2020" name="Stud. Mycol.">
        <title>101 Dothideomycetes genomes: a test case for predicting lifestyles and emergence of pathogens.</title>
        <authorList>
            <person name="Haridas S."/>
            <person name="Albert R."/>
            <person name="Binder M."/>
            <person name="Bloem J."/>
            <person name="Labutti K."/>
            <person name="Salamov A."/>
            <person name="Andreopoulos B."/>
            <person name="Baker S."/>
            <person name="Barry K."/>
            <person name="Bills G."/>
            <person name="Bluhm B."/>
            <person name="Cannon C."/>
            <person name="Castanera R."/>
            <person name="Culley D."/>
            <person name="Daum C."/>
            <person name="Ezra D."/>
            <person name="Gonzalez J."/>
            <person name="Henrissat B."/>
            <person name="Kuo A."/>
            <person name="Liang C."/>
            <person name="Lipzen A."/>
            <person name="Lutzoni F."/>
            <person name="Magnuson J."/>
            <person name="Mondo S."/>
            <person name="Nolan M."/>
            <person name="Ohm R."/>
            <person name="Pangilinan J."/>
            <person name="Park H.-J."/>
            <person name="Ramirez L."/>
            <person name="Alfaro M."/>
            <person name="Sun H."/>
            <person name="Tritt A."/>
            <person name="Yoshinaga Y."/>
            <person name="Zwiers L.-H."/>
            <person name="Turgeon B."/>
            <person name="Goodwin S."/>
            <person name="Spatafora J."/>
            <person name="Crous P."/>
            <person name="Grigoriev I."/>
        </authorList>
    </citation>
    <scope>NUCLEOTIDE SEQUENCE</scope>
    <source>
        <strain evidence="2">CBS 279.74</strain>
    </source>
</reference>
<evidence type="ECO:0000313" key="2">
    <source>
        <dbReference type="EMBL" id="KAF2710011.1"/>
    </source>
</evidence>
<feature type="region of interest" description="Disordered" evidence="1">
    <location>
        <begin position="1"/>
        <end position="63"/>
    </location>
</feature>
<dbReference type="AlphaFoldDB" id="A0A6G1KC44"/>
<dbReference type="EMBL" id="MU005769">
    <property type="protein sequence ID" value="KAF2710011.1"/>
    <property type="molecule type" value="Genomic_DNA"/>
</dbReference>
<feature type="compositionally biased region" description="Polar residues" evidence="1">
    <location>
        <begin position="12"/>
        <end position="29"/>
    </location>
</feature>
<accession>A0A6G1KC44</accession>
<evidence type="ECO:0000256" key="1">
    <source>
        <dbReference type="SAM" id="MobiDB-lite"/>
    </source>
</evidence>
<dbReference type="Proteomes" id="UP000799428">
    <property type="component" value="Unassembled WGS sequence"/>
</dbReference>
<gene>
    <name evidence="2" type="ORF">K504DRAFT_466454</name>
</gene>
<feature type="compositionally biased region" description="Polar residues" evidence="1">
    <location>
        <begin position="53"/>
        <end position="63"/>
    </location>
</feature>
<protein>
    <submittedName>
        <fullName evidence="2">Uncharacterized protein</fullName>
    </submittedName>
</protein>
<evidence type="ECO:0000313" key="3">
    <source>
        <dbReference type="Proteomes" id="UP000799428"/>
    </source>
</evidence>
<name>A0A6G1KC44_9PLEO</name>
<proteinExistence type="predicted"/>
<sequence length="63" mass="6868">MAPGMPTKRPTESSVSIRLGHSSHSSPPLTNLARRQTFRHALSMPSHHHQHGTDITTSSPFGL</sequence>
<keyword evidence="3" id="KW-1185">Reference proteome</keyword>